<dbReference type="GO" id="GO:0006298">
    <property type="term" value="P:mismatch repair"/>
    <property type="evidence" value="ECO:0007669"/>
    <property type="project" value="InterPro"/>
</dbReference>
<organism evidence="3 4">
    <name type="scientific">Candidatus Borkfalkia avicola</name>
    <dbReference type="NCBI Taxonomy" id="2838503"/>
    <lineage>
        <taxon>Bacteria</taxon>
        <taxon>Bacillati</taxon>
        <taxon>Bacillota</taxon>
        <taxon>Clostridia</taxon>
        <taxon>Christensenellales</taxon>
        <taxon>Christensenellaceae</taxon>
        <taxon>Candidatus Borkfalkia</taxon>
    </lineage>
</organism>
<dbReference type="GO" id="GO:0005524">
    <property type="term" value="F:ATP binding"/>
    <property type="evidence" value="ECO:0007669"/>
    <property type="project" value="InterPro"/>
</dbReference>
<proteinExistence type="predicted"/>
<evidence type="ECO:0000256" key="1">
    <source>
        <dbReference type="SAM" id="MobiDB-lite"/>
    </source>
</evidence>
<evidence type="ECO:0000259" key="2">
    <source>
        <dbReference type="Pfam" id="PF01624"/>
    </source>
</evidence>
<evidence type="ECO:0000313" key="3">
    <source>
        <dbReference type="EMBL" id="HIZ09115.1"/>
    </source>
</evidence>
<dbReference type="EMBL" id="DXCF01000004">
    <property type="protein sequence ID" value="HIZ09115.1"/>
    <property type="molecule type" value="Genomic_DNA"/>
</dbReference>
<gene>
    <name evidence="3" type="ORF">H9726_01380</name>
</gene>
<feature type="domain" description="DNA mismatch repair protein MutS-like N-terminal" evidence="2">
    <location>
        <begin position="125"/>
        <end position="190"/>
    </location>
</feature>
<dbReference type="GO" id="GO:0030983">
    <property type="term" value="F:mismatched DNA binding"/>
    <property type="evidence" value="ECO:0007669"/>
    <property type="project" value="InterPro"/>
</dbReference>
<protein>
    <recommendedName>
        <fullName evidence="2">DNA mismatch repair protein MutS-like N-terminal domain-containing protein</fullName>
    </recommendedName>
</protein>
<reference evidence="3" key="2">
    <citation type="submission" date="2021-04" db="EMBL/GenBank/DDBJ databases">
        <authorList>
            <person name="Gilroy R."/>
        </authorList>
    </citation>
    <scope>NUCLEOTIDE SEQUENCE</scope>
    <source>
        <strain evidence="3">CHK192-19661</strain>
    </source>
</reference>
<evidence type="ECO:0000313" key="4">
    <source>
        <dbReference type="Proteomes" id="UP000824025"/>
    </source>
</evidence>
<sequence length="195" mass="21817">MKFACDEARKQAEKGANSACIDDQTVYGWAIHYFEEDSIEGTLYNEDGTEYKIQPNVAAKAPAVKYSPLGPQPKPQLSMFDLLDAKSAEAEEPVEQPDGEPTDEDYEEAEQAIKEPPKQQASISPVYRKYLDVQEKYPQAVIAMWLGDFYEVFGDNAKLLAEELPLTLTGRDCGLEERIPMVGFPYHASDHLSCT</sequence>
<dbReference type="InterPro" id="IPR007695">
    <property type="entry name" value="DNA_mismatch_repair_MutS-lik_N"/>
</dbReference>
<comment type="caution">
    <text evidence="3">The sequence shown here is derived from an EMBL/GenBank/DDBJ whole genome shotgun (WGS) entry which is preliminary data.</text>
</comment>
<feature type="compositionally biased region" description="Acidic residues" evidence="1">
    <location>
        <begin position="90"/>
        <end position="110"/>
    </location>
</feature>
<dbReference type="AlphaFoldDB" id="A0A9D2IHD3"/>
<feature type="region of interest" description="Disordered" evidence="1">
    <location>
        <begin position="87"/>
        <end position="118"/>
    </location>
</feature>
<dbReference type="Pfam" id="PF01624">
    <property type="entry name" value="MutS_I"/>
    <property type="match status" value="1"/>
</dbReference>
<name>A0A9D2IHD3_9FIRM</name>
<dbReference type="Gene3D" id="3.40.1170.10">
    <property type="entry name" value="DNA repair protein MutS, domain I"/>
    <property type="match status" value="1"/>
</dbReference>
<dbReference type="Proteomes" id="UP000824025">
    <property type="component" value="Unassembled WGS sequence"/>
</dbReference>
<reference evidence="3" key="1">
    <citation type="journal article" date="2021" name="PeerJ">
        <title>Extensive microbial diversity within the chicken gut microbiome revealed by metagenomics and culture.</title>
        <authorList>
            <person name="Gilroy R."/>
            <person name="Ravi A."/>
            <person name="Getino M."/>
            <person name="Pursley I."/>
            <person name="Horton D.L."/>
            <person name="Alikhan N.F."/>
            <person name="Baker D."/>
            <person name="Gharbi K."/>
            <person name="Hall N."/>
            <person name="Watson M."/>
            <person name="Adriaenssens E.M."/>
            <person name="Foster-Nyarko E."/>
            <person name="Jarju S."/>
            <person name="Secka A."/>
            <person name="Antonio M."/>
            <person name="Oren A."/>
            <person name="Chaudhuri R.R."/>
            <person name="La Ragione R."/>
            <person name="Hildebrand F."/>
            <person name="Pallen M.J."/>
        </authorList>
    </citation>
    <scope>NUCLEOTIDE SEQUENCE</scope>
    <source>
        <strain evidence="3">CHK192-19661</strain>
    </source>
</reference>
<accession>A0A9D2IHD3</accession>
<dbReference type="SUPFAM" id="SSF55271">
    <property type="entry name" value="DNA repair protein MutS, domain I"/>
    <property type="match status" value="1"/>
</dbReference>
<dbReference type="InterPro" id="IPR016151">
    <property type="entry name" value="DNA_mismatch_repair_MutS_N"/>
</dbReference>